<evidence type="ECO:0000256" key="6">
    <source>
        <dbReference type="ARBA" id="ARBA00022939"/>
    </source>
</evidence>
<accession>A0A816V594</accession>
<gene>
    <name evidence="17" type="ORF">BYL167_LOCUS23578</name>
    <name evidence="8" type="ORF">CJN711_LOCUS27913</name>
    <name evidence="13" type="ORF">GIL414_LOCUS4724</name>
    <name evidence="9" type="ORF">KQP761_LOCUS32861</name>
    <name evidence="10" type="ORF">MBJ925_LOCUS17934</name>
    <name evidence="15" type="ORF">OVN521_LOCUS10213</name>
    <name evidence="14" type="ORF">SMN809_LOCUS5292</name>
    <name evidence="16" type="ORF">UXM345_LOCUS17082</name>
    <name evidence="11" type="ORF">WKI299_LOCUS16485</name>
    <name evidence="12" type="ORF">XDN619_LOCUS21681</name>
</gene>
<dbReference type="Proteomes" id="UP000663824">
    <property type="component" value="Unassembled WGS sequence"/>
</dbReference>
<dbReference type="EMBL" id="CAJNRE010008912">
    <property type="protein sequence ID" value="CAF2077692.1"/>
    <property type="molecule type" value="Genomic_DNA"/>
</dbReference>
<dbReference type="SUPFAM" id="SSF53335">
    <property type="entry name" value="S-adenosyl-L-methionine-dependent methyltransferases"/>
    <property type="match status" value="1"/>
</dbReference>
<dbReference type="EMBL" id="CAJOBH010017414">
    <property type="protein sequence ID" value="CAF4199080.1"/>
    <property type="molecule type" value="Genomic_DNA"/>
</dbReference>
<name>A0A816V594_9BILA</name>
<dbReference type="Proteomes" id="UP000663856">
    <property type="component" value="Unassembled WGS sequence"/>
</dbReference>
<comment type="similarity">
    <text evidence="7">Belongs to the class I-like SAM-binding methyltransferase superfamily. Cation-dependent O-methyltransferase family.</text>
</comment>
<protein>
    <recommendedName>
        <fullName evidence="1">catechol O-methyltransferase</fullName>
        <ecNumber evidence="1">2.1.1.6</ecNumber>
    </recommendedName>
</protein>
<evidence type="ECO:0000256" key="4">
    <source>
        <dbReference type="ARBA" id="ARBA00022691"/>
    </source>
</evidence>
<keyword evidence="6" id="KW-0128">Catecholamine metabolism</keyword>
<dbReference type="EC" id="2.1.1.6" evidence="1"/>
<evidence type="ECO:0000313" key="13">
    <source>
        <dbReference type="EMBL" id="CAF3865398.1"/>
    </source>
</evidence>
<evidence type="ECO:0000313" key="18">
    <source>
        <dbReference type="Proteomes" id="UP000663866"/>
    </source>
</evidence>
<dbReference type="EMBL" id="CAJNOV010013147">
    <property type="protein sequence ID" value="CAF1512564.1"/>
    <property type="molecule type" value="Genomic_DNA"/>
</dbReference>
<evidence type="ECO:0000256" key="2">
    <source>
        <dbReference type="ARBA" id="ARBA00022603"/>
    </source>
</evidence>
<keyword evidence="3" id="KW-0808">Transferase</keyword>
<evidence type="ECO:0000256" key="1">
    <source>
        <dbReference type="ARBA" id="ARBA00012880"/>
    </source>
</evidence>
<dbReference type="Gene3D" id="3.40.50.150">
    <property type="entry name" value="Vaccinia Virus protein VP39"/>
    <property type="match status" value="1"/>
</dbReference>
<keyword evidence="5" id="KW-0531">Neurotransmitter degradation</keyword>
<evidence type="ECO:0000256" key="3">
    <source>
        <dbReference type="ARBA" id="ARBA00022679"/>
    </source>
</evidence>
<dbReference type="Proteomes" id="UP000681967">
    <property type="component" value="Unassembled WGS sequence"/>
</dbReference>
<keyword evidence="18" id="KW-1185">Reference proteome</keyword>
<dbReference type="OrthoDB" id="186626at2759"/>
<dbReference type="EMBL" id="CAJOBJ010001172">
    <property type="protein sequence ID" value="CAF3865398.1"/>
    <property type="molecule type" value="Genomic_DNA"/>
</dbReference>
<reference evidence="12" key="1">
    <citation type="submission" date="2021-02" db="EMBL/GenBank/DDBJ databases">
        <authorList>
            <person name="Nowell W R."/>
        </authorList>
    </citation>
    <scope>NUCLEOTIDE SEQUENCE</scope>
</reference>
<dbReference type="EMBL" id="CAJNOW010018386">
    <property type="protein sequence ID" value="CAF1664830.1"/>
    <property type="molecule type" value="Genomic_DNA"/>
</dbReference>
<organism evidence="12 19">
    <name type="scientific">Rotaria magnacalcarata</name>
    <dbReference type="NCBI Taxonomy" id="392030"/>
    <lineage>
        <taxon>Eukaryota</taxon>
        <taxon>Metazoa</taxon>
        <taxon>Spiralia</taxon>
        <taxon>Gnathifera</taxon>
        <taxon>Rotifera</taxon>
        <taxon>Eurotatoria</taxon>
        <taxon>Bdelloidea</taxon>
        <taxon>Philodinida</taxon>
        <taxon>Philodinidae</taxon>
        <taxon>Rotaria</taxon>
    </lineage>
</organism>
<dbReference type="CDD" id="cd02440">
    <property type="entry name" value="AdoMet_MTases"/>
    <property type="match status" value="1"/>
</dbReference>
<dbReference type="PANTHER" id="PTHR43836">
    <property type="entry name" value="CATECHOL O-METHYLTRANSFERASE 1-RELATED"/>
    <property type="match status" value="1"/>
</dbReference>
<dbReference type="Proteomes" id="UP000663887">
    <property type="component" value="Unassembled WGS sequence"/>
</dbReference>
<evidence type="ECO:0000313" key="19">
    <source>
        <dbReference type="Proteomes" id="UP000663887"/>
    </source>
</evidence>
<dbReference type="Proteomes" id="UP000676336">
    <property type="component" value="Unassembled WGS sequence"/>
</dbReference>
<evidence type="ECO:0000313" key="16">
    <source>
        <dbReference type="EMBL" id="CAF4016285.1"/>
    </source>
</evidence>
<dbReference type="InterPro" id="IPR002935">
    <property type="entry name" value="SAM_O-MeTrfase"/>
</dbReference>
<comment type="caution">
    <text evidence="12">The sequence shown here is derived from an EMBL/GenBank/DDBJ whole genome shotgun (WGS) entry which is preliminary data.</text>
</comment>
<dbReference type="EMBL" id="CAJOBG010001290">
    <property type="protein sequence ID" value="CAF3914234.1"/>
    <property type="molecule type" value="Genomic_DNA"/>
</dbReference>
<evidence type="ECO:0000313" key="15">
    <source>
        <dbReference type="EMBL" id="CAF3914234.1"/>
    </source>
</evidence>
<dbReference type="AlphaFoldDB" id="A0A816V594"/>
<evidence type="ECO:0000313" key="8">
    <source>
        <dbReference type="EMBL" id="CAF1512564.1"/>
    </source>
</evidence>
<dbReference type="Proteomes" id="UP000663855">
    <property type="component" value="Unassembled WGS sequence"/>
</dbReference>
<dbReference type="Proteomes" id="UP000663866">
    <property type="component" value="Unassembled WGS sequence"/>
</dbReference>
<dbReference type="EMBL" id="CAJNRG010009723">
    <property type="protein sequence ID" value="CAF2116401.1"/>
    <property type="molecule type" value="Genomic_DNA"/>
</dbReference>
<dbReference type="Proteomes" id="UP000681720">
    <property type="component" value="Unassembled WGS sequence"/>
</dbReference>
<keyword evidence="2" id="KW-0489">Methyltransferase</keyword>
<sequence length="213" mass="24477">MQSSHVSLVNYVLQRSQPGNVQHVIDTIDRFGWTQQWLMNIGDRKGQILDDAIRTRRPKTVLELGTFLGYSSLRMASQLPDDAFIISIERNRQSAEIAHTIHKHAGVEKRIQLIVGSTESVIPRLSEKYHINAFDFIFIDHDGSAYLDDLKLLEKYGLIQSGTMIVADNVIYPGAPDYLHYIRNNPKYKTRLYESTLEYNDNVRDGVEISVRR</sequence>
<dbReference type="GO" id="GO:0032259">
    <property type="term" value="P:methylation"/>
    <property type="evidence" value="ECO:0007669"/>
    <property type="project" value="UniProtKB-KW"/>
</dbReference>
<dbReference type="Pfam" id="PF01596">
    <property type="entry name" value="Methyltransf_3"/>
    <property type="match status" value="1"/>
</dbReference>
<dbReference type="EMBL" id="CAJOBI010001317">
    <property type="protein sequence ID" value="CAF3874849.1"/>
    <property type="molecule type" value="Genomic_DNA"/>
</dbReference>
<dbReference type="EMBL" id="CAJNRF010006591">
    <property type="protein sequence ID" value="CAF2082640.1"/>
    <property type="molecule type" value="Genomic_DNA"/>
</dbReference>
<evidence type="ECO:0000313" key="10">
    <source>
        <dbReference type="EMBL" id="CAF2077692.1"/>
    </source>
</evidence>
<dbReference type="PANTHER" id="PTHR43836:SF2">
    <property type="entry name" value="CATECHOL O-METHYLTRANSFERASE 1-RELATED"/>
    <property type="match status" value="1"/>
</dbReference>
<dbReference type="EMBL" id="CAJOBF010002187">
    <property type="protein sequence ID" value="CAF4016285.1"/>
    <property type="molecule type" value="Genomic_DNA"/>
</dbReference>
<evidence type="ECO:0000313" key="11">
    <source>
        <dbReference type="EMBL" id="CAF2082640.1"/>
    </source>
</evidence>
<evidence type="ECO:0000313" key="14">
    <source>
        <dbReference type="EMBL" id="CAF3874849.1"/>
    </source>
</evidence>
<dbReference type="Proteomes" id="UP000663834">
    <property type="component" value="Unassembled WGS sequence"/>
</dbReference>
<evidence type="ECO:0000256" key="5">
    <source>
        <dbReference type="ARBA" id="ARBA00022867"/>
    </source>
</evidence>
<dbReference type="FunFam" id="3.40.50.150:FF:000054">
    <property type="entry name" value="Catechol O-methyltransferase"/>
    <property type="match status" value="1"/>
</dbReference>
<evidence type="ECO:0000313" key="12">
    <source>
        <dbReference type="EMBL" id="CAF2116401.1"/>
    </source>
</evidence>
<dbReference type="PROSITE" id="PS51682">
    <property type="entry name" value="SAM_OMT_I"/>
    <property type="match status" value="1"/>
</dbReference>
<evidence type="ECO:0000313" key="17">
    <source>
        <dbReference type="EMBL" id="CAF4199080.1"/>
    </source>
</evidence>
<dbReference type="Proteomes" id="UP000663842">
    <property type="component" value="Unassembled WGS sequence"/>
</dbReference>
<evidence type="ECO:0000313" key="9">
    <source>
        <dbReference type="EMBL" id="CAF1664830.1"/>
    </source>
</evidence>
<keyword evidence="4" id="KW-0949">S-adenosyl-L-methionine</keyword>
<dbReference type="InterPro" id="IPR029063">
    <property type="entry name" value="SAM-dependent_MTases_sf"/>
</dbReference>
<dbReference type="GO" id="GO:0006584">
    <property type="term" value="P:catecholamine metabolic process"/>
    <property type="evidence" value="ECO:0007669"/>
    <property type="project" value="UniProtKB-KW"/>
</dbReference>
<dbReference type="GO" id="GO:0016206">
    <property type="term" value="F:catechol O-methyltransferase activity"/>
    <property type="evidence" value="ECO:0007669"/>
    <property type="project" value="UniProtKB-EC"/>
</dbReference>
<proteinExistence type="inferred from homology"/>
<evidence type="ECO:0000256" key="7">
    <source>
        <dbReference type="ARBA" id="ARBA00023453"/>
    </source>
</evidence>